<dbReference type="InterPro" id="IPR010035">
    <property type="entry name" value="Thi_S"/>
</dbReference>
<sequence length="66" mass="7013">MTLTINGVDRAVPDDVTLYAILHREGESDRGKAAAVGGVVVPRSQWATRVLRHGEAVELITAMQGG</sequence>
<dbReference type="Gene3D" id="3.10.20.30">
    <property type="match status" value="1"/>
</dbReference>
<dbReference type="InterPro" id="IPR003749">
    <property type="entry name" value="ThiS/MoaD-like"/>
</dbReference>
<dbReference type="AlphaFoldDB" id="A0A1H0NDZ8"/>
<dbReference type="RefSeq" id="WP_090476088.1">
    <property type="nucleotide sequence ID" value="NZ_LT629710.1"/>
</dbReference>
<name>A0A1H0NDZ8_9ACTN</name>
<gene>
    <name evidence="1" type="ORF">SAMN04515671_2329</name>
</gene>
<accession>A0A1H0NDZ8</accession>
<dbReference type="PANTHER" id="PTHR34472">
    <property type="entry name" value="SULFUR CARRIER PROTEIN THIS"/>
    <property type="match status" value="1"/>
</dbReference>
<evidence type="ECO:0000313" key="1">
    <source>
        <dbReference type="EMBL" id="SDO90989.1"/>
    </source>
</evidence>
<dbReference type="OrthoDB" id="163636at2"/>
<dbReference type="STRING" id="1090615.SAMN04515671_2329"/>
<keyword evidence="2" id="KW-1185">Reference proteome</keyword>
<dbReference type="InterPro" id="IPR016155">
    <property type="entry name" value="Mopterin_synth/thiamin_S_b"/>
</dbReference>
<evidence type="ECO:0000313" key="2">
    <source>
        <dbReference type="Proteomes" id="UP000198741"/>
    </source>
</evidence>
<dbReference type="NCBIfam" id="TIGR01683">
    <property type="entry name" value="thiS"/>
    <property type="match status" value="1"/>
</dbReference>
<proteinExistence type="predicted"/>
<dbReference type="InterPro" id="IPR012675">
    <property type="entry name" value="Beta-grasp_dom_sf"/>
</dbReference>
<reference evidence="1 2" key="1">
    <citation type="submission" date="2016-10" db="EMBL/GenBank/DDBJ databases">
        <authorList>
            <person name="de Groot N.N."/>
        </authorList>
    </citation>
    <scope>NUCLEOTIDE SEQUENCE [LARGE SCALE GENOMIC DNA]</scope>
    <source>
        <strain evidence="2">P4-7,KCTC 19426,CECT 7604</strain>
    </source>
</reference>
<dbReference type="EMBL" id="LT629710">
    <property type="protein sequence ID" value="SDO90989.1"/>
    <property type="molecule type" value="Genomic_DNA"/>
</dbReference>
<organism evidence="1 2">
    <name type="scientific">Nakamurella panacisegetis</name>
    <dbReference type="NCBI Taxonomy" id="1090615"/>
    <lineage>
        <taxon>Bacteria</taxon>
        <taxon>Bacillati</taxon>
        <taxon>Actinomycetota</taxon>
        <taxon>Actinomycetes</taxon>
        <taxon>Nakamurellales</taxon>
        <taxon>Nakamurellaceae</taxon>
        <taxon>Nakamurella</taxon>
    </lineage>
</organism>
<dbReference type="Proteomes" id="UP000198741">
    <property type="component" value="Chromosome I"/>
</dbReference>
<dbReference type="CDD" id="cd00565">
    <property type="entry name" value="Ubl_ThiS"/>
    <property type="match status" value="1"/>
</dbReference>
<dbReference type="PANTHER" id="PTHR34472:SF1">
    <property type="entry name" value="SULFUR CARRIER PROTEIN THIS"/>
    <property type="match status" value="1"/>
</dbReference>
<protein>
    <submittedName>
        <fullName evidence="1">Sulfur carrier protein</fullName>
    </submittedName>
</protein>
<dbReference type="SUPFAM" id="SSF54285">
    <property type="entry name" value="MoaD/ThiS"/>
    <property type="match status" value="1"/>
</dbReference>
<dbReference type="Pfam" id="PF02597">
    <property type="entry name" value="ThiS"/>
    <property type="match status" value="1"/>
</dbReference>